<keyword evidence="7" id="KW-0560">Oxidoreductase</keyword>
<evidence type="ECO:0000313" key="19">
    <source>
        <dbReference type="Proteomes" id="UP000617355"/>
    </source>
</evidence>
<accession>A0ABQ1QSN0</accession>
<keyword evidence="6" id="KW-0442">Lipid degradation</keyword>
<dbReference type="SUPFAM" id="SSF48179">
    <property type="entry name" value="6-phosphogluconate dehydrogenase C-terminal domain-like"/>
    <property type="match status" value="2"/>
</dbReference>
<evidence type="ECO:0000313" key="18">
    <source>
        <dbReference type="EMBL" id="GGD44103.1"/>
    </source>
</evidence>
<evidence type="ECO:0000256" key="5">
    <source>
        <dbReference type="ARBA" id="ARBA00022832"/>
    </source>
</evidence>
<evidence type="ECO:0000256" key="2">
    <source>
        <dbReference type="ARBA" id="ARBA00005005"/>
    </source>
</evidence>
<comment type="subunit">
    <text evidence="4">Monomer.</text>
</comment>
<feature type="domain" description="3-hydroxyacyl-CoA dehydrogenase NAD binding" evidence="17">
    <location>
        <begin position="296"/>
        <end position="469"/>
    </location>
</feature>
<evidence type="ECO:0000256" key="9">
    <source>
        <dbReference type="ARBA" id="ARBA00023098"/>
    </source>
</evidence>
<dbReference type="InterPro" id="IPR008927">
    <property type="entry name" value="6-PGluconate_DH-like_C_sf"/>
</dbReference>
<dbReference type="PANTHER" id="PTHR23309">
    <property type="entry name" value="3-HYDROXYACYL-COA DEHYROGENASE"/>
    <property type="match status" value="1"/>
</dbReference>
<dbReference type="Pfam" id="PF00725">
    <property type="entry name" value="3HCDH"/>
    <property type="match status" value="2"/>
</dbReference>
<evidence type="ECO:0000256" key="6">
    <source>
        <dbReference type="ARBA" id="ARBA00022963"/>
    </source>
</evidence>
<evidence type="ECO:0000256" key="15">
    <source>
        <dbReference type="RuleBase" id="RU003707"/>
    </source>
</evidence>
<feature type="domain" description="3-hydroxyacyl-CoA dehydrogenase C-terminal" evidence="16">
    <location>
        <begin position="483"/>
        <end position="561"/>
    </location>
</feature>
<dbReference type="Gene3D" id="1.10.1040.50">
    <property type="match status" value="1"/>
</dbReference>
<keyword evidence="12" id="KW-0456">Lyase</keyword>
<organism evidence="18 19">
    <name type="scientific">Sinisalibacter lacisalsi</name>
    <dbReference type="NCBI Taxonomy" id="1526570"/>
    <lineage>
        <taxon>Bacteria</taxon>
        <taxon>Pseudomonadati</taxon>
        <taxon>Pseudomonadota</taxon>
        <taxon>Alphaproteobacteria</taxon>
        <taxon>Rhodobacterales</taxon>
        <taxon>Roseobacteraceae</taxon>
        <taxon>Sinisalibacter</taxon>
    </lineage>
</organism>
<keyword evidence="19" id="KW-1185">Reference proteome</keyword>
<evidence type="ECO:0000256" key="12">
    <source>
        <dbReference type="ARBA" id="ARBA00023239"/>
    </source>
</evidence>
<dbReference type="CDD" id="cd06558">
    <property type="entry name" value="crotonase-like"/>
    <property type="match status" value="1"/>
</dbReference>
<evidence type="ECO:0000256" key="10">
    <source>
        <dbReference type="ARBA" id="ARBA00023140"/>
    </source>
</evidence>
<protein>
    <submittedName>
        <fullName evidence="18">3-hydroxyacyl-CoA dehydrogenase</fullName>
    </submittedName>
</protein>
<dbReference type="InterPro" id="IPR029045">
    <property type="entry name" value="ClpP/crotonase-like_dom_sf"/>
</dbReference>
<evidence type="ECO:0000256" key="3">
    <source>
        <dbReference type="ARBA" id="ARBA00008750"/>
    </source>
</evidence>
<dbReference type="PANTHER" id="PTHR23309:SF49">
    <property type="entry name" value="PEROXISOMAL BIFUNCTIONAL ENZYME"/>
    <property type="match status" value="1"/>
</dbReference>
<comment type="caution">
    <text evidence="18">The sequence shown here is derived from an EMBL/GenBank/DDBJ whole genome shotgun (WGS) entry which is preliminary data.</text>
</comment>
<proteinExistence type="inferred from homology"/>
<comment type="pathway">
    <text evidence="2">Lipid metabolism; fatty acid beta-oxidation.</text>
</comment>
<dbReference type="InterPro" id="IPR006108">
    <property type="entry name" value="3HC_DH_C"/>
</dbReference>
<dbReference type="InterPro" id="IPR018376">
    <property type="entry name" value="Enoyl-CoA_hyd/isom_CS"/>
</dbReference>
<evidence type="ECO:0000259" key="16">
    <source>
        <dbReference type="Pfam" id="PF00725"/>
    </source>
</evidence>
<evidence type="ECO:0000259" key="17">
    <source>
        <dbReference type="Pfam" id="PF02737"/>
    </source>
</evidence>
<dbReference type="InterPro" id="IPR006176">
    <property type="entry name" value="3-OHacyl-CoA_DH_NAD-bd"/>
</dbReference>
<dbReference type="SUPFAM" id="SSF52096">
    <property type="entry name" value="ClpP/crotonase"/>
    <property type="match status" value="1"/>
</dbReference>
<dbReference type="SUPFAM" id="SSF51735">
    <property type="entry name" value="NAD(P)-binding Rossmann-fold domains"/>
    <property type="match status" value="1"/>
</dbReference>
<dbReference type="RefSeq" id="WP_188529235.1">
    <property type="nucleotide sequence ID" value="NZ_BMGI01000005.1"/>
</dbReference>
<dbReference type="EMBL" id="BMGI01000005">
    <property type="protein sequence ID" value="GGD44103.1"/>
    <property type="molecule type" value="Genomic_DNA"/>
</dbReference>
<dbReference type="Gene3D" id="3.40.50.720">
    <property type="entry name" value="NAD(P)-binding Rossmann-like Domain"/>
    <property type="match status" value="1"/>
</dbReference>
<comment type="catalytic activity">
    <reaction evidence="14">
        <text>a (3S)-3-hydroxyacyl-CoA + NAD(+) = a 3-oxoacyl-CoA + NADH + H(+)</text>
        <dbReference type="Rhea" id="RHEA:22432"/>
        <dbReference type="ChEBI" id="CHEBI:15378"/>
        <dbReference type="ChEBI" id="CHEBI:57318"/>
        <dbReference type="ChEBI" id="CHEBI:57540"/>
        <dbReference type="ChEBI" id="CHEBI:57945"/>
        <dbReference type="ChEBI" id="CHEBI:90726"/>
        <dbReference type="EC" id="1.1.1.35"/>
    </reaction>
</comment>
<dbReference type="Pfam" id="PF02737">
    <property type="entry name" value="3HCDH_N"/>
    <property type="match status" value="1"/>
</dbReference>
<comment type="subcellular location">
    <subcellularLocation>
        <location evidence="1">Peroxisome</location>
    </subcellularLocation>
</comment>
<dbReference type="Pfam" id="PF00378">
    <property type="entry name" value="ECH_1"/>
    <property type="match status" value="1"/>
</dbReference>
<gene>
    <name evidence="18" type="ORF">GCM10011358_29830</name>
</gene>
<evidence type="ECO:0000256" key="14">
    <source>
        <dbReference type="ARBA" id="ARBA00049556"/>
    </source>
</evidence>
<keyword evidence="11" id="KW-0413">Isomerase</keyword>
<dbReference type="InterPro" id="IPR036291">
    <property type="entry name" value="NAD(P)-bd_dom_sf"/>
</dbReference>
<keyword evidence="10" id="KW-0576">Peroxisome</keyword>
<keyword evidence="13" id="KW-0511">Multifunctional enzyme</keyword>
<sequence length="703" mass="71165">MGEVVRVRLREAVALVAIDNPPVNAMDRAVRVGLVAALDAALADPAVSAIVIRAEGRGFSAGADLRDLFRPDAAPTLADLCQRIEDAPKPVLAAIHGNALGGGFELALACHYRLVHSGARLGLPGVALGLVPSAGGGQRLARIVGARIALDMLISGRPVGAEAAAQLGLADRVIEKNLDRAAFGSARNLARAEAGPRPTGARREGFADPAGYLQAIAERRAGIAGDRRDVVHRAVNIVEAALLLPFEAGRAMERAQFEALVASDQARALRDAFLAERRTLRHPALAGQAPRAVARVGVVGGGRLGAGILRACLAVGFAVTLVEKDAVSRSAARARIVAGITREAGLGRLDAAARADQIDRLAVADEIEALAGADLVIEALPEDLEGRRAVFARAGAVTRPGTVLASAGLGPDLAALARASGRPADVIGLRFFLPAQRVRLLEVVCPPEAAPDLAATGVAFARALGKLAVLPGAGGDSLTLPVFAALFGVASEALLGGAGLVETDTALRDYGFALGPFQLADLAGLDRLAALGWSGPGGALLGGMASAGLLGRAVGRGFYSYGAGGRADGPAPGLAAVVAGLRADPGTGGPRPAQTGIAERAALAMANAGARLVAEGVAHRPSDIDAAMLAGFAYPRWRGGPMRAADAAGLLNVRNRLRALDGSGAGLGPPSPLFDKLIKEGASFARLNAGAASRPPDGSGGVR</sequence>
<dbReference type="Proteomes" id="UP000617355">
    <property type="component" value="Unassembled WGS sequence"/>
</dbReference>
<comment type="similarity">
    <text evidence="3">In the N-terminal section; belongs to the enoyl-CoA hydratase/isomerase family.</text>
</comment>
<keyword evidence="5" id="KW-0276">Fatty acid metabolism</keyword>
<evidence type="ECO:0000256" key="1">
    <source>
        <dbReference type="ARBA" id="ARBA00004275"/>
    </source>
</evidence>
<evidence type="ECO:0000256" key="7">
    <source>
        <dbReference type="ARBA" id="ARBA00023002"/>
    </source>
</evidence>
<evidence type="ECO:0000256" key="8">
    <source>
        <dbReference type="ARBA" id="ARBA00023027"/>
    </source>
</evidence>
<comment type="similarity">
    <text evidence="15">Belongs to the enoyl-CoA hydratase/isomerase family.</text>
</comment>
<dbReference type="Gene3D" id="3.90.226.10">
    <property type="entry name" value="2-enoyl-CoA Hydratase, Chain A, domain 1"/>
    <property type="match status" value="1"/>
</dbReference>
<evidence type="ECO:0000256" key="4">
    <source>
        <dbReference type="ARBA" id="ARBA00011245"/>
    </source>
</evidence>
<dbReference type="PROSITE" id="PS00166">
    <property type="entry name" value="ENOYL_COA_HYDRATASE"/>
    <property type="match status" value="1"/>
</dbReference>
<dbReference type="InterPro" id="IPR001753">
    <property type="entry name" value="Enoyl-CoA_hydra/iso"/>
</dbReference>
<keyword evidence="9" id="KW-0443">Lipid metabolism</keyword>
<keyword evidence="8" id="KW-0520">NAD</keyword>
<reference evidence="19" key="1">
    <citation type="journal article" date="2019" name="Int. J. Syst. Evol. Microbiol.">
        <title>The Global Catalogue of Microorganisms (GCM) 10K type strain sequencing project: providing services to taxonomists for standard genome sequencing and annotation.</title>
        <authorList>
            <consortium name="The Broad Institute Genomics Platform"/>
            <consortium name="The Broad Institute Genome Sequencing Center for Infectious Disease"/>
            <person name="Wu L."/>
            <person name="Ma J."/>
        </authorList>
    </citation>
    <scope>NUCLEOTIDE SEQUENCE [LARGE SCALE GENOMIC DNA]</scope>
    <source>
        <strain evidence="19">CGMCC 1.12922</strain>
    </source>
</reference>
<evidence type="ECO:0000256" key="13">
    <source>
        <dbReference type="ARBA" id="ARBA00023268"/>
    </source>
</evidence>
<evidence type="ECO:0000256" key="11">
    <source>
        <dbReference type="ARBA" id="ARBA00023235"/>
    </source>
</evidence>
<name>A0ABQ1QSN0_9RHOB</name>
<feature type="domain" description="3-hydroxyacyl-CoA dehydrogenase C-terminal" evidence="16">
    <location>
        <begin position="597"/>
        <end position="681"/>
    </location>
</feature>